<dbReference type="Proteomes" id="UP000266239">
    <property type="component" value="Unassembled WGS sequence"/>
</dbReference>
<dbReference type="Gene3D" id="2.60.40.10">
    <property type="entry name" value="Immunoglobulins"/>
    <property type="match status" value="2"/>
</dbReference>
<dbReference type="InterPro" id="IPR036116">
    <property type="entry name" value="FN3_sf"/>
</dbReference>
<name>A0A397BPY3_APHAT</name>
<reference evidence="2 3" key="1">
    <citation type="submission" date="2018-08" db="EMBL/GenBank/DDBJ databases">
        <title>Aphanomyces genome sequencing and annotation.</title>
        <authorList>
            <person name="Minardi D."/>
            <person name="Oidtmann B."/>
            <person name="Van Der Giezen M."/>
            <person name="Studholme D.J."/>
        </authorList>
    </citation>
    <scope>NUCLEOTIDE SEQUENCE [LARGE SCALE GENOMIC DNA]</scope>
    <source>
        <strain evidence="2 3">Yx</strain>
    </source>
</reference>
<evidence type="ECO:0000313" key="2">
    <source>
        <dbReference type="EMBL" id="RHY20337.1"/>
    </source>
</evidence>
<evidence type="ECO:0000259" key="1">
    <source>
        <dbReference type="PROSITE" id="PS50853"/>
    </source>
</evidence>
<organism evidence="2 3">
    <name type="scientific">Aphanomyces astaci</name>
    <name type="common">Crayfish plague agent</name>
    <dbReference type="NCBI Taxonomy" id="112090"/>
    <lineage>
        <taxon>Eukaryota</taxon>
        <taxon>Sar</taxon>
        <taxon>Stramenopiles</taxon>
        <taxon>Oomycota</taxon>
        <taxon>Saprolegniomycetes</taxon>
        <taxon>Saprolegniales</taxon>
        <taxon>Verrucalvaceae</taxon>
        <taxon>Aphanomyces</taxon>
    </lineage>
</organism>
<dbReference type="PROSITE" id="PS50853">
    <property type="entry name" value="FN3"/>
    <property type="match status" value="1"/>
</dbReference>
<dbReference type="Gene3D" id="2.60.120.200">
    <property type="match status" value="1"/>
</dbReference>
<comment type="caution">
    <text evidence="2">The sequence shown here is derived from an EMBL/GenBank/DDBJ whole genome shotgun (WGS) entry which is preliminary data.</text>
</comment>
<dbReference type="Pfam" id="PF00041">
    <property type="entry name" value="fn3"/>
    <property type="match status" value="1"/>
</dbReference>
<dbReference type="InterPro" id="IPR002909">
    <property type="entry name" value="IPT_dom"/>
</dbReference>
<dbReference type="AlphaFoldDB" id="A0A397BPY3"/>
<accession>A0A397BPY3</accession>
<protein>
    <recommendedName>
        <fullName evidence="1">Fibronectin type-III domain-containing protein</fullName>
    </recommendedName>
</protein>
<dbReference type="InterPro" id="IPR013783">
    <property type="entry name" value="Ig-like_fold"/>
</dbReference>
<dbReference type="SUPFAM" id="SSF49899">
    <property type="entry name" value="Concanavalin A-like lectins/glucanases"/>
    <property type="match status" value="1"/>
</dbReference>
<sequence length="742" mass="80873">MRAEINPRDGYIHGTVLADAPFVDSPLLDLEIEDRHHFVVRMAYDGACAQAGLHLERRGAPVTPKTNPKAPFVNPIVVRFPITSDGSQHVYYAPLFPYVQGDISRIRFFPCLSGNDGRHQGNTFHIDWIMVAKAPTVTKVRGCIDRYSQVPLLQPLLAPSANISMITTLTNGIYPVFSTLFHAMTLPFASTYNCYPGDEITVQGRNFGDAALVHINGAPCQNNYPTLESIPELASDAPDEEVLTCVLPANLPRGPAVVTVTNERYRGLVFNGTMVAYAGTTPCGAATSYIRVLVPVQLTTAPSLSNVMAHAVDITWTPPPNDVWSCLTITGYLVIVRRLRDNFTVTTMLGNVTTTTLATLSAGAPYSVTVSAVVESQVQPISCLLSCHDESSIQNTTDWQQVDMYGQRLALPSAIAGLPSPALVFSTLALASLLTLVTNVTSTPTSSPPLRPCGPALRLTGSAPFLTGAAWYPRPQNVREGFATSFQFRLSNPSLQCKVMDDVSTHCRYAPHAFSRGQKCLLSTLYQRTNGVDTEFRRVGPVGYGGIRNAVSVEFDTTYNADTADMYENHVSIHTRGRSQPNSAHHAYSLGATSEYVHRHTLTTHRGRCHMIVPLCLIIVGPFAPHFQASAYVSQFFAKATGASAWGSAGVGCLQVTVDDRTVLSVPLHLDNTLDLTGGRAFVGFTAATGAAAWQAHDILSWQWESLRMFPLPPAPFTHVYWATRHHNRERVFALEVDFALQ</sequence>
<dbReference type="EMBL" id="QUTA01004285">
    <property type="protein sequence ID" value="RHY20337.1"/>
    <property type="molecule type" value="Genomic_DNA"/>
</dbReference>
<dbReference type="Pfam" id="PF01833">
    <property type="entry name" value="TIG"/>
    <property type="match status" value="1"/>
</dbReference>
<proteinExistence type="predicted"/>
<dbReference type="SUPFAM" id="SSF49265">
    <property type="entry name" value="Fibronectin type III"/>
    <property type="match status" value="1"/>
</dbReference>
<dbReference type="VEuPathDB" id="FungiDB:H257_03712"/>
<gene>
    <name evidence="2" type="ORF">DYB25_003236</name>
</gene>
<feature type="domain" description="Fibronectin type-III" evidence="1">
    <location>
        <begin position="294"/>
        <end position="392"/>
    </location>
</feature>
<dbReference type="CDD" id="cd00063">
    <property type="entry name" value="FN3"/>
    <property type="match status" value="1"/>
</dbReference>
<dbReference type="InterPro" id="IPR003961">
    <property type="entry name" value="FN3_dom"/>
</dbReference>
<evidence type="ECO:0000313" key="3">
    <source>
        <dbReference type="Proteomes" id="UP000266239"/>
    </source>
</evidence>
<dbReference type="InterPro" id="IPR013320">
    <property type="entry name" value="ConA-like_dom_sf"/>
</dbReference>